<keyword evidence="2" id="KW-0802">TPR repeat</keyword>
<dbReference type="SMART" id="SM00028">
    <property type="entry name" value="TPR"/>
    <property type="match status" value="3"/>
</dbReference>
<evidence type="ECO:0000256" key="2">
    <source>
        <dbReference type="ARBA" id="ARBA00022803"/>
    </source>
</evidence>
<dbReference type="Gene3D" id="1.25.40.10">
    <property type="entry name" value="Tetratricopeptide repeat domain"/>
    <property type="match status" value="1"/>
</dbReference>
<dbReference type="InterPro" id="IPR046357">
    <property type="entry name" value="PPIase_dom_sf"/>
</dbReference>
<dbReference type="Pfam" id="PF00254">
    <property type="entry name" value="FKBP_C"/>
    <property type="match status" value="1"/>
</dbReference>
<dbReference type="AlphaFoldDB" id="E1Z7V8"/>
<dbReference type="RefSeq" id="XP_005850087.1">
    <property type="nucleotide sequence ID" value="XM_005850025.1"/>
</dbReference>
<keyword evidence="1" id="KW-0677">Repeat</keyword>
<dbReference type="PROSITE" id="PS50059">
    <property type="entry name" value="FKBP_PPIASE"/>
    <property type="match status" value="1"/>
</dbReference>
<keyword evidence="4" id="KW-1133">Transmembrane helix</keyword>
<dbReference type="eggNOG" id="KOG0543">
    <property type="taxonomic scope" value="Eukaryota"/>
</dbReference>
<dbReference type="GO" id="GO:0003755">
    <property type="term" value="F:peptidyl-prolyl cis-trans isomerase activity"/>
    <property type="evidence" value="ECO:0007669"/>
    <property type="project" value="UniProtKB-KW"/>
</dbReference>
<accession>E1Z7V8</accession>
<dbReference type="InterPro" id="IPR001179">
    <property type="entry name" value="PPIase_FKBP_dom"/>
</dbReference>
<organism evidence="7">
    <name type="scientific">Chlorella variabilis</name>
    <name type="common">Green alga</name>
    <dbReference type="NCBI Taxonomy" id="554065"/>
    <lineage>
        <taxon>Eukaryota</taxon>
        <taxon>Viridiplantae</taxon>
        <taxon>Chlorophyta</taxon>
        <taxon>core chlorophytes</taxon>
        <taxon>Trebouxiophyceae</taxon>
        <taxon>Chlorellales</taxon>
        <taxon>Chlorellaceae</taxon>
        <taxon>Chlorella clade</taxon>
        <taxon>Chlorella</taxon>
    </lineage>
</organism>
<dbReference type="EMBL" id="GL433838">
    <property type="protein sequence ID" value="EFN57985.1"/>
    <property type="molecule type" value="Genomic_DNA"/>
</dbReference>
<evidence type="ECO:0000259" key="5">
    <source>
        <dbReference type="PROSITE" id="PS50059"/>
    </source>
</evidence>
<keyword evidence="4" id="KW-0472">Membrane</keyword>
<dbReference type="InterPro" id="IPR011990">
    <property type="entry name" value="TPR-like_helical_dom_sf"/>
</dbReference>
<dbReference type="GeneID" id="17357665"/>
<feature type="transmembrane region" description="Helical" evidence="4">
    <location>
        <begin position="346"/>
        <end position="367"/>
    </location>
</feature>
<name>E1Z7V8_CHLVA</name>
<proteinExistence type="predicted"/>
<keyword evidence="3" id="KW-0413">Isomerase</keyword>
<dbReference type="OrthoDB" id="433738at2759"/>
<dbReference type="FunCoup" id="E1Z7V8">
    <property type="interactions" value="83"/>
</dbReference>
<feature type="domain" description="PPIase FKBP-type" evidence="5">
    <location>
        <begin position="37"/>
        <end position="133"/>
    </location>
</feature>
<dbReference type="SUPFAM" id="SSF48452">
    <property type="entry name" value="TPR-like"/>
    <property type="match status" value="1"/>
</dbReference>
<dbReference type="PANTHER" id="PTHR46512:SF12">
    <property type="entry name" value="PEPTIDYLPROLYL ISOMERASE"/>
    <property type="match status" value="1"/>
</dbReference>
<evidence type="ECO:0000313" key="7">
    <source>
        <dbReference type="Proteomes" id="UP000008141"/>
    </source>
</evidence>
<reference evidence="6 7" key="1">
    <citation type="journal article" date="2010" name="Plant Cell">
        <title>The Chlorella variabilis NC64A genome reveals adaptation to photosymbiosis, coevolution with viruses, and cryptic sex.</title>
        <authorList>
            <person name="Blanc G."/>
            <person name="Duncan G."/>
            <person name="Agarkova I."/>
            <person name="Borodovsky M."/>
            <person name="Gurnon J."/>
            <person name="Kuo A."/>
            <person name="Lindquist E."/>
            <person name="Lucas S."/>
            <person name="Pangilinan J."/>
            <person name="Polle J."/>
            <person name="Salamov A."/>
            <person name="Terry A."/>
            <person name="Yamada T."/>
            <person name="Dunigan D.D."/>
            <person name="Grigoriev I.V."/>
            <person name="Claverie J.M."/>
            <person name="Van Etten J.L."/>
        </authorList>
    </citation>
    <scope>NUCLEOTIDE SEQUENCE [LARGE SCALE GENOMIC DNA]</scope>
    <source>
        <strain evidence="6 7">NC64A</strain>
    </source>
</reference>
<dbReference type="OMA" id="ICVASMK"/>
<evidence type="ECO:0000313" key="6">
    <source>
        <dbReference type="EMBL" id="EFN57985.1"/>
    </source>
</evidence>
<keyword evidence="3" id="KW-0697">Rotamase</keyword>
<evidence type="ECO:0000256" key="3">
    <source>
        <dbReference type="PROSITE-ProRule" id="PRU00277"/>
    </source>
</evidence>
<keyword evidence="7" id="KW-1185">Reference proteome</keyword>
<dbReference type="EC" id="5.2.1.8" evidence="3"/>
<dbReference type="InParanoid" id="E1Z7V8"/>
<keyword evidence="4" id="KW-0812">Transmembrane</keyword>
<evidence type="ECO:0000256" key="1">
    <source>
        <dbReference type="ARBA" id="ARBA00022737"/>
    </source>
</evidence>
<dbReference type="STRING" id="554065.E1Z7V8"/>
<dbReference type="SUPFAM" id="SSF54534">
    <property type="entry name" value="FKBP-like"/>
    <property type="match status" value="1"/>
</dbReference>
<comment type="catalytic activity">
    <reaction evidence="3">
        <text>[protein]-peptidylproline (omega=180) = [protein]-peptidylproline (omega=0)</text>
        <dbReference type="Rhea" id="RHEA:16237"/>
        <dbReference type="Rhea" id="RHEA-COMP:10747"/>
        <dbReference type="Rhea" id="RHEA-COMP:10748"/>
        <dbReference type="ChEBI" id="CHEBI:83833"/>
        <dbReference type="ChEBI" id="CHEBI:83834"/>
        <dbReference type="EC" id="5.2.1.8"/>
    </reaction>
</comment>
<dbReference type="Gene3D" id="3.10.50.40">
    <property type="match status" value="1"/>
</dbReference>
<dbReference type="KEGG" id="cvr:CHLNCDRAFT_142144"/>
<dbReference type="Pfam" id="PF14559">
    <property type="entry name" value="TPR_19"/>
    <property type="match status" value="1"/>
</dbReference>
<dbReference type="InterPro" id="IPR050754">
    <property type="entry name" value="FKBP4/5/8-like"/>
</dbReference>
<dbReference type="PANTHER" id="PTHR46512">
    <property type="entry name" value="PEPTIDYLPROLYL ISOMERASE"/>
    <property type="match status" value="1"/>
</dbReference>
<evidence type="ECO:0000256" key="4">
    <source>
        <dbReference type="SAM" id="Phobius"/>
    </source>
</evidence>
<gene>
    <name evidence="6" type="ORF">CHLNCDRAFT_142144</name>
</gene>
<protein>
    <recommendedName>
        <fullName evidence="3">peptidylprolyl isomerase</fullName>
        <ecNumber evidence="3">5.2.1.8</ecNumber>
    </recommendedName>
</protein>
<sequence>MDEAERRPPAEAVQVTDDGLLHKLTLQEGTGEVPPKHARCLVHYVGRIAETGEVFMNTREESHNQEPELLVAGRDTAYQESGLHLVVATMRCGETCRVWAAPKYGYGEKGSFSFPTVPPNADLIYELELLQCEPADEGKELGSMTFEERMEAAERRRQDGNALFREERFEEALGKYRLSLSYLSEDLLMQLGDFHLQLAMGLKRPVLLNIAACQLRQQDYHGAVATCGEVLQEDPQNAKALFRRGKARRTLGQSEAALRDLEAARAAAPGDAAVAKELATVRRDLQQERTASSQVFKGYFDKAKAAGDVLYDEPPPPVTPEASASVEAASFLQRHKLVAPLQGRRVLRTAAIVAVLAIATYWCWVAVSGAPPILS</sequence>
<dbReference type="Proteomes" id="UP000008141">
    <property type="component" value="Unassembled WGS sequence"/>
</dbReference>
<dbReference type="InterPro" id="IPR019734">
    <property type="entry name" value="TPR_rpt"/>
</dbReference>